<dbReference type="Pfam" id="PF14792">
    <property type="entry name" value="DNA_pol_B_palm"/>
    <property type="match status" value="1"/>
</dbReference>
<dbReference type="Pfam" id="PF14716">
    <property type="entry name" value="HHH_8"/>
    <property type="match status" value="1"/>
</dbReference>
<keyword evidence="6" id="KW-0227">DNA damage</keyword>
<accession>A0AAN6GLG8</accession>
<dbReference type="PRINTS" id="PR00870">
    <property type="entry name" value="DNAPOLXBETA"/>
</dbReference>
<feature type="domain" description="BRCT" evidence="11">
    <location>
        <begin position="238"/>
        <end position="329"/>
    </location>
</feature>
<dbReference type="InterPro" id="IPR010996">
    <property type="entry name" value="HHH_MUS81"/>
</dbReference>
<reference evidence="12" key="1">
    <citation type="journal article" date="2023" name="PhytoFront">
        <title>Draft Genome Resources of Seven Strains of Tilletia horrida, Causal Agent of Kernel Smut of Rice.</title>
        <authorList>
            <person name="Khanal S."/>
            <person name="Antony Babu S."/>
            <person name="Zhou X.G."/>
        </authorList>
    </citation>
    <scope>NUCLEOTIDE SEQUENCE</scope>
    <source>
        <strain evidence="12">TX6</strain>
    </source>
</reference>
<evidence type="ECO:0000259" key="11">
    <source>
        <dbReference type="PROSITE" id="PS50172"/>
    </source>
</evidence>
<dbReference type="AlphaFoldDB" id="A0AAN6GLG8"/>
<feature type="domain" description="BRCT" evidence="11">
    <location>
        <begin position="102"/>
        <end position="195"/>
    </location>
</feature>
<dbReference type="EC" id="2.7.7.7" evidence="1"/>
<dbReference type="CDD" id="cd00141">
    <property type="entry name" value="NT_POLXc"/>
    <property type="match status" value="1"/>
</dbReference>
<comment type="catalytic activity">
    <reaction evidence="9">
        <text>DNA(n) + a 2'-deoxyribonucleoside 5'-triphosphate = DNA(n+1) + diphosphate</text>
        <dbReference type="Rhea" id="RHEA:22508"/>
        <dbReference type="Rhea" id="RHEA-COMP:17339"/>
        <dbReference type="Rhea" id="RHEA-COMP:17340"/>
        <dbReference type="ChEBI" id="CHEBI:33019"/>
        <dbReference type="ChEBI" id="CHEBI:61560"/>
        <dbReference type="ChEBI" id="CHEBI:173112"/>
        <dbReference type="EC" id="2.7.7.7"/>
    </reaction>
</comment>
<dbReference type="PROSITE" id="PS50172">
    <property type="entry name" value="BRCT"/>
    <property type="match status" value="2"/>
</dbReference>
<feature type="compositionally biased region" description="Low complexity" evidence="10">
    <location>
        <begin position="31"/>
        <end position="44"/>
    </location>
</feature>
<protein>
    <recommendedName>
        <fullName evidence="1">DNA-directed DNA polymerase</fullName>
        <ecNumber evidence="1">2.7.7.7</ecNumber>
    </recommendedName>
</protein>
<dbReference type="SUPFAM" id="SSF81585">
    <property type="entry name" value="PsbU/PolX domain-like"/>
    <property type="match status" value="1"/>
</dbReference>
<name>A0AAN6GLG8_9BASI</name>
<dbReference type="Gene3D" id="1.10.150.110">
    <property type="entry name" value="DNA polymerase beta, N-terminal domain-like"/>
    <property type="match status" value="1"/>
</dbReference>
<evidence type="ECO:0000256" key="4">
    <source>
        <dbReference type="ARBA" id="ARBA00022695"/>
    </source>
</evidence>
<evidence type="ECO:0000256" key="8">
    <source>
        <dbReference type="ARBA" id="ARBA00023204"/>
    </source>
</evidence>
<dbReference type="InterPro" id="IPR022312">
    <property type="entry name" value="DNA_pol_X"/>
</dbReference>
<dbReference type="InterPro" id="IPR001357">
    <property type="entry name" value="BRCT_dom"/>
</dbReference>
<feature type="compositionally biased region" description="Basic and acidic residues" evidence="10">
    <location>
        <begin position="46"/>
        <end position="57"/>
    </location>
</feature>
<keyword evidence="2" id="KW-0237">DNA synthesis</keyword>
<keyword evidence="8" id="KW-0234">DNA repair</keyword>
<dbReference type="GO" id="GO:0005634">
    <property type="term" value="C:nucleus"/>
    <property type="evidence" value="ECO:0007669"/>
    <property type="project" value="TreeGrafter"/>
</dbReference>
<evidence type="ECO:0000313" key="13">
    <source>
        <dbReference type="Proteomes" id="UP001176517"/>
    </source>
</evidence>
<dbReference type="PRINTS" id="PR00869">
    <property type="entry name" value="DNAPOLX"/>
</dbReference>
<evidence type="ECO:0000256" key="7">
    <source>
        <dbReference type="ARBA" id="ARBA00022932"/>
    </source>
</evidence>
<comment type="caution">
    <text evidence="12">The sequence shown here is derived from an EMBL/GenBank/DDBJ whole genome shotgun (WGS) entry which is preliminary data.</text>
</comment>
<dbReference type="SUPFAM" id="SSF47802">
    <property type="entry name" value="DNA polymerase beta, N-terminal domain-like"/>
    <property type="match status" value="1"/>
</dbReference>
<feature type="compositionally biased region" description="Polar residues" evidence="10">
    <location>
        <begin position="368"/>
        <end position="380"/>
    </location>
</feature>
<evidence type="ECO:0000256" key="5">
    <source>
        <dbReference type="ARBA" id="ARBA00022705"/>
    </source>
</evidence>
<keyword evidence="4" id="KW-0548">Nucleotidyltransferase</keyword>
<dbReference type="InterPro" id="IPR043519">
    <property type="entry name" value="NT_sf"/>
</dbReference>
<gene>
    <name evidence="12" type="ORF">OC846_006190</name>
</gene>
<dbReference type="InterPro" id="IPR029398">
    <property type="entry name" value="PolB_thumb"/>
</dbReference>
<dbReference type="PANTHER" id="PTHR11276">
    <property type="entry name" value="DNA POLYMERASE TYPE-X FAMILY MEMBER"/>
    <property type="match status" value="1"/>
</dbReference>
<dbReference type="Proteomes" id="UP001176517">
    <property type="component" value="Unassembled WGS sequence"/>
</dbReference>
<feature type="region of interest" description="Disordered" evidence="10">
    <location>
        <begin position="203"/>
        <end position="230"/>
    </location>
</feature>
<dbReference type="GO" id="GO:0003677">
    <property type="term" value="F:DNA binding"/>
    <property type="evidence" value="ECO:0007669"/>
    <property type="project" value="InterPro"/>
</dbReference>
<dbReference type="InterPro" id="IPR002008">
    <property type="entry name" value="DNA_pol_X_beta-like"/>
</dbReference>
<evidence type="ECO:0000256" key="10">
    <source>
        <dbReference type="SAM" id="MobiDB-lite"/>
    </source>
</evidence>
<keyword evidence="13" id="KW-1185">Reference proteome</keyword>
<feature type="region of interest" description="Disordered" evidence="10">
    <location>
        <begin position="1"/>
        <end position="80"/>
    </location>
</feature>
<dbReference type="GO" id="GO:0003887">
    <property type="term" value="F:DNA-directed DNA polymerase activity"/>
    <property type="evidence" value="ECO:0007669"/>
    <property type="project" value="UniProtKB-KW"/>
</dbReference>
<dbReference type="EMBL" id="JAPDMZ010000305">
    <property type="protein sequence ID" value="KAK0544077.1"/>
    <property type="molecule type" value="Genomic_DNA"/>
</dbReference>
<evidence type="ECO:0000256" key="6">
    <source>
        <dbReference type="ARBA" id="ARBA00022763"/>
    </source>
</evidence>
<dbReference type="InterPro" id="IPR027421">
    <property type="entry name" value="DNA_pol_lamdba_lyase_dom_sf"/>
</dbReference>
<dbReference type="Gene3D" id="3.30.210.10">
    <property type="entry name" value="DNA polymerase, thumb domain"/>
    <property type="match status" value="1"/>
</dbReference>
<organism evidence="12 13">
    <name type="scientific">Tilletia horrida</name>
    <dbReference type="NCBI Taxonomy" id="155126"/>
    <lineage>
        <taxon>Eukaryota</taxon>
        <taxon>Fungi</taxon>
        <taxon>Dikarya</taxon>
        <taxon>Basidiomycota</taxon>
        <taxon>Ustilaginomycotina</taxon>
        <taxon>Exobasidiomycetes</taxon>
        <taxon>Tilletiales</taxon>
        <taxon>Tilletiaceae</taxon>
        <taxon>Tilletia</taxon>
    </lineage>
</organism>
<dbReference type="Pfam" id="PF14791">
    <property type="entry name" value="DNA_pol_B_thumb"/>
    <property type="match status" value="1"/>
</dbReference>
<proteinExistence type="predicted"/>
<dbReference type="InterPro" id="IPR037160">
    <property type="entry name" value="DNA_Pol_thumb_sf"/>
</dbReference>
<dbReference type="SMART" id="SM00483">
    <property type="entry name" value="POLXc"/>
    <property type="match status" value="1"/>
</dbReference>
<dbReference type="SUPFAM" id="SSF81301">
    <property type="entry name" value="Nucleotidyltransferase"/>
    <property type="match status" value="1"/>
</dbReference>
<dbReference type="GO" id="GO:0006303">
    <property type="term" value="P:double-strand break repair via nonhomologous end joining"/>
    <property type="evidence" value="ECO:0007669"/>
    <property type="project" value="TreeGrafter"/>
</dbReference>
<evidence type="ECO:0000256" key="2">
    <source>
        <dbReference type="ARBA" id="ARBA00022634"/>
    </source>
</evidence>
<dbReference type="PANTHER" id="PTHR11276:SF28">
    <property type="entry name" value="DNA POLYMERASE LAMBDA"/>
    <property type="match status" value="1"/>
</dbReference>
<dbReference type="Gene3D" id="3.30.460.10">
    <property type="entry name" value="Beta Polymerase, domain 2"/>
    <property type="match status" value="1"/>
</dbReference>
<keyword evidence="3" id="KW-0808">Transferase</keyword>
<feature type="compositionally biased region" description="Low complexity" evidence="10">
    <location>
        <begin position="58"/>
        <end position="68"/>
    </location>
</feature>
<dbReference type="InterPro" id="IPR002054">
    <property type="entry name" value="DNA-dir_DNA_pol_X"/>
</dbReference>
<evidence type="ECO:0000256" key="3">
    <source>
        <dbReference type="ARBA" id="ARBA00022679"/>
    </source>
</evidence>
<evidence type="ECO:0000256" key="1">
    <source>
        <dbReference type="ARBA" id="ARBA00012417"/>
    </source>
</evidence>
<evidence type="ECO:0000313" key="12">
    <source>
        <dbReference type="EMBL" id="KAK0544077.1"/>
    </source>
</evidence>
<dbReference type="InterPro" id="IPR028207">
    <property type="entry name" value="DNA_pol_B_palm_palm"/>
</dbReference>
<feature type="compositionally biased region" description="Polar residues" evidence="10">
    <location>
        <begin position="414"/>
        <end position="424"/>
    </location>
</feature>
<sequence>MSGSPTAAASTSRSSHKRAATSDSSAILQHSRTASTSSNSSFASERVLHSSPPRDARAATSASILSSPISPPSKRRKRQDVPDYLTTGSQAKAGHSSTKPLKARVLSKSTRLFVKRVKIDKEKGEELKELAALLGAVVTTVEHANIIVTDTWAPVRAKAGLRPEIYEQQAHVVHTSWLEDTAKQGIYLAIDKYRVLPAPPDTQAFAGPSRAGSGEVLTDTDGTDSDGGSVRSIAESESMRLPLRGLRVHVIPVKLDKSGLEGLRSRVAALGAEVVPEENADLILSAAASYARAKASLKTDLDKVTLLQSKWVDKVEERRNWEKIDDYLIAGLPSTPKLTNDDLRKTIKSRLGSPQSSPKSARKSSSKLATVTASRQSPSVESRPASPKEESQASDADESPVYSSREGSIAYSDNIMQSASNRSSGSRDGKKKEINPDDDDDLEKYPWVNSSFACERPSPLVCINQGLVDELAVLQKQRTLVGEHMHALAYERALSGIKSYREDLSKDPKAAGKIAGVGPKVVSLVKQYYETGSIAEAQQIRSDSALRIMMEFMELYGIGPTNARLLYNEGCRSVTDVIMAERSYGTKLKPKECLKILPDLRQKIPRAEVESITTTVMDIANDLVPGCLHTICGGYRRGKPASGDVDVVITHDEVAPGELCQALVEKLKEEGLVTHTITVTHESRRASAGEASPTAHNVAELVFKAKATNDNPKPLHRRIDLIFCRRQVYGACVVGWSGSESLKHNKSLRQVESNGSGFPGTLFEKDIRRLAEKKFGYKFHNYGITDRTTGELFETPDEASVFDLLQMDWIPPRLRNCDA</sequence>
<evidence type="ECO:0000256" key="9">
    <source>
        <dbReference type="ARBA" id="ARBA00049244"/>
    </source>
</evidence>
<dbReference type="Gene3D" id="1.10.150.20">
    <property type="entry name" value="5' to 3' exonuclease, C-terminal subdomain"/>
    <property type="match status" value="1"/>
</dbReference>
<keyword evidence="5" id="KW-0235">DNA replication</keyword>
<keyword evidence="7" id="KW-0239">DNA-directed DNA polymerase</keyword>
<feature type="compositionally biased region" description="Basic and acidic residues" evidence="10">
    <location>
        <begin position="425"/>
        <end position="435"/>
    </location>
</feature>
<feature type="compositionally biased region" description="Low complexity" evidence="10">
    <location>
        <begin position="1"/>
        <end position="13"/>
    </location>
</feature>
<feature type="region of interest" description="Disordered" evidence="10">
    <location>
        <begin position="348"/>
        <end position="442"/>
    </location>
</feature>